<keyword evidence="5" id="KW-0479">Metal-binding</keyword>
<feature type="binding site" evidence="5">
    <location>
        <position position="333"/>
    </location>
    <ligand>
        <name>Zn(2+)</name>
        <dbReference type="ChEBI" id="CHEBI:29105"/>
    </ligand>
</feature>
<evidence type="ECO:0000256" key="4">
    <source>
        <dbReference type="ARBA" id="ARBA00023136"/>
    </source>
</evidence>
<feature type="transmembrane region" description="Helical" evidence="6">
    <location>
        <begin position="199"/>
        <end position="223"/>
    </location>
</feature>
<protein>
    <recommendedName>
        <fullName evidence="9">Progestin and adipoQ receptor family member 4</fullName>
    </recommendedName>
</protein>
<keyword evidence="2 6" id="KW-0812">Transmembrane</keyword>
<comment type="caution">
    <text evidence="7">The sequence shown here is derived from an EMBL/GenBank/DDBJ whole genome shotgun (WGS) entry which is preliminary data.</text>
</comment>
<name>A0A9D4TXJ2_CHLVU</name>
<sequence>MPDAQQRDEGPGAAASGVAAALAYAPKRKTKGNMQRVHTLAAFEIECDCHTTKARVPLPSSASAPDLAAAGGVAAAPNVRCSYYAAGAEGRAGQKQLYSFAEAPAALRFNSHIRSGYRAGYSYSDCCRSMLSWHNETGNIWSHLLPALLLLSLLAGGQLQAWQGASVAFAANVGSIAACFLGSVLYHTFMAHHHQHDKWLKLDVCGILLVLVGGGHMVMWWGLYCHPTMRGIFVLLYYGCGAACVWAALHATTAAGRGVPMLGLLALRLTAFATRAVLEPPSVALQHYAVMEVCSLVGGLLNVLRIPERWLQPKDPGCAAPLDYLLNSHQIMHLLVAVAMWQLHLGATADYHTVSALLAGTEQCP</sequence>
<dbReference type="GO" id="GO:0038023">
    <property type="term" value="F:signaling receptor activity"/>
    <property type="evidence" value="ECO:0007669"/>
    <property type="project" value="TreeGrafter"/>
</dbReference>
<evidence type="ECO:0000256" key="5">
    <source>
        <dbReference type="PIRSR" id="PIRSR604254-1"/>
    </source>
</evidence>
<evidence type="ECO:0000313" key="7">
    <source>
        <dbReference type="EMBL" id="KAI3437658.1"/>
    </source>
</evidence>
<comment type="subcellular location">
    <subcellularLocation>
        <location evidence="1">Membrane</location>
        <topology evidence="1">Multi-pass membrane protein</topology>
    </subcellularLocation>
</comment>
<evidence type="ECO:0000256" key="1">
    <source>
        <dbReference type="ARBA" id="ARBA00004141"/>
    </source>
</evidence>
<evidence type="ECO:0000256" key="3">
    <source>
        <dbReference type="ARBA" id="ARBA00022989"/>
    </source>
</evidence>
<dbReference type="GO" id="GO:0016020">
    <property type="term" value="C:membrane"/>
    <property type="evidence" value="ECO:0007669"/>
    <property type="project" value="UniProtKB-SubCell"/>
</dbReference>
<evidence type="ECO:0000256" key="6">
    <source>
        <dbReference type="SAM" id="Phobius"/>
    </source>
</evidence>
<proteinExistence type="predicted"/>
<dbReference type="AlphaFoldDB" id="A0A9D4TXJ2"/>
<feature type="transmembrane region" description="Helical" evidence="6">
    <location>
        <begin position="165"/>
        <end position="187"/>
    </location>
</feature>
<reference evidence="7" key="1">
    <citation type="journal article" date="2019" name="Plant J.">
        <title>Chlorella vulgaris genome assembly and annotation reveals the molecular basis for metabolic acclimation to high light conditions.</title>
        <authorList>
            <person name="Cecchin M."/>
            <person name="Marcolungo L."/>
            <person name="Rossato M."/>
            <person name="Girolomoni L."/>
            <person name="Cosentino E."/>
            <person name="Cuine S."/>
            <person name="Li-Beisson Y."/>
            <person name="Delledonne M."/>
            <person name="Ballottari M."/>
        </authorList>
    </citation>
    <scope>NUCLEOTIDE SEQUENCE</scope>
    <source>
        <strain evidence="7">211/11P</strain>
    </source>
</reference>
<dbReference type="InterPro" id="IPR004254">
    <property type="entry name" value="AdipoR/HlyIII-related"/>
</dbReference>
<keyword evidence="4 6" id="KW-0472">Membrane</keyword>
<dbReference type="PANTHER" id="PTHR20855:SF138">
    <property type="entry name" value="PROGESTIN AND ADIPOQ RECEPTOR FAMILY MEMBER 4"/>
    <property type="match status" value="1"/>
</dbReference>
<reference evidence="7" key="2">
    <citation type="submission" date="2020-11" db="EMBL/GenBank/DDBJ databases">
        <authorList>
            <person name="Cecchin M."/>
            <person name="Marcolungo L."/>
            <person name="Rossato M."/>
            <person name="Girolomoni L."/>
            <person name="Cosentino E."/>
            <person name="Cuine S."/>
            <person name="Li-Beisson Y."/>
            <person name="Delledonne M."/>
            <person name="Ballottari M."/>
        </authorList>
    </citation>
    <scope>NUCLEOTIDE SEQUENCE</scope>
    <source>
        <strain evidence="7">211/11P</strain>
        <tissue evidence="7">Whole cell</tissue>
    </source>
</reference>
<dbReference type="Pfam" id="PF03006">
    <property type="entry name" value="HlyIII"/>
    <property type="match status" value="1"/>
</dbReference>
<evidence type="ECO:0008006" key="9">
    <source>
        <dbReference type="Google" id="ProtNLM"/>
    </source>
</evidence>
<keyword evidence="8" id="KW-1185">Reference proteome</keyword>
<feature type="binding site" evidence="5">
    <location>
        <position position="329"/>
    </location>
    <ligand>
        <name>Zn(2+)</name>
        <dbReference type="ChEBI" id="CHEBI:29105"/>
    </ligand>
</feature>
<keyword evidence="5" id="KW-0862">Zinc</keyword>
<evidence type="ECO:0000256" key="2">
    <source>
        <dbReference type="ARBA" id="ARBA00022692"/>
    </source>
</evidence>
<feature type="transmembrane region" description="Helical" evidence="6">
    <location>
        <begin position="140"/>
        <end position="159"/>
    </location>
</feature>
<dbReference type="Proteomes" id="UP001055712">
    <property type="component" value="Unassembled WGS sequence"/>
</dbReference>
<dbReference type="GO" id="GO:0009744">
    <property type="term" value="P:response to sucrose"/>
    <property type="evidence" value="ECO:0007669"/>
    <property type="project" value="UniProtKB-ARBA"/>
</dbReference>
<dbReference type="GO" id="GO:0046872">
    <property type="term" value="F:metal ion binding"/>
    <property type="evidence" value="ECO:0007669"/>
    <property type="project" value="UniProtKB-KW"/>
</dbReference>
<dbReference type="PANTHER" id="PTHR20855">
    <property type="entry name" value="ADIPOR/PROGESTIN RECEPTOR-RELATED"/>
    <property type="match status" value="1"/>
</dbReference>
<accession>A0A9D4TXJ2</accession>
<dbReference type="OrthoDB" id="529367at2759"/>
<feature type="binding site" evidence="5">
    <location>
        <position position="187"/>
    </location>
    <ligand>
        <name>Zn(2+)</name>
        <dbReference type="ChEBI" id="CHEBI:29105"/>
    </ligand>
</feature>
<dbReference type="EMBL" id="SIDB01000001">
    <property type="protein sequence ID" value="KAI3437658.1"/>
    <property type="molecule type" value="Genomic_DNA"/>
</dbReference>
<organism evidence="7 8">
    <name type="scientific">Chlorella vulgaris</name>
    <name type="common">Green alga</name>
    <dbReference type="NCBI Taxonomy" id="3077"/>
    <lineage>
        <taxon>Eukaryota</taxon>
        <taxon>Viridiplantae</taxon>
        <taxon>Chlorophyta</taxon>
        <taxon>core chlorophytes</taxon>
        <taxon>Trebouxiophyceae</taxon>
        <taxon>Chlorellales</taxon>
        <taxon>Chlorellaceae</taxon>
        <taxon>Chlorella clade</taxon>
        <taxon>Chlorella</taxon>
    </lineage>
</organism>
<gene>
    <name evidence="7" type="ORF">D9Q98_000108</name>
</gene>
<evidence type="ECO:0000313" key="8">
    <source>
        <dbReference type="Proteomes" id="UP001055712"/>
    </source>
</evidence>
<feature type="transmembrane region" description="Helical" evidence="6">
    <location>
        <begin position="229"/>
        <end position="249"/>
    </location>
</feature>
<keyword evidence="3 6" id="KW-1133">Transmembrane helix</keyword>